<evidence type="ECO:0000313" key="3">
    <source>
        <dbReference type="Proteomes" id="UP000035763"/>
    </source>
</evidence>
<reference evidence="2 3" key="1">
    <citation type="journal article" date="2013" name="ISME J.">
        <title>A metabolic model for members of the genus Tetrasphaera involved in enhanced biological phosphorus removal.</title>
        <authorList>
            <person name="Kristiansen R."/>
            <person name="Nguyen H.T.T."/>
            <person name="Saunders A.M."/>
            <person name="Nielsen J.L."/>
            <person name="Wimmer R."/>
            <person name="Le V.Q."/>
            <person name="McIlroy S.J."/>
            <person name="Petrovski S."/>
            <person name="Seviour R.J."/>
            <person name="Calteau A."/>
            <person name="Nielsen K.L."/>
            <person name="Nielsen P.H."/>
        </authorList>
    </citation>
    <scope>NUCLEOTIDE SEQUENCE [LARGE SCALE GENOMIC DNA]</scope>
    <source>
        <strain evidence="2 3">Ben110</strain>
    </source>
</reference>
<organism evidence="2 3">
    <name type="scientific">Nostocoides australiense Ben110</name>
    <dbReference type="NCBI Taxonomy" id="1193182"/>
    <lineage>
        <taxon>Bacteria</taxon>
        <taxon>Bacillati</taxon>
        <taxon>Actinomycetota</taxon>
        <taxon>Actinomycetes</taxon>
        <taxon>Micrococcales</taxon>
        <taxon>Intrasporangiaceae</taxon>
        <taxon>Nostocoides</taxon>
    </lineage>
</organism>
<keyword evidence="3" id="KW-1185">Reference proteome</keyword>
<evidence type="ECO:0000313" key="2">
    <source>
        <dbReference type="EMBL" id="CCH73835.1"/>
    </source>
</evidence>
<dbReference type="Pfam" id="PF02464">
    <property type="entry name" value="CinA"/>
    <property type="match status" value="1"/>
</dbReference>
<dbReference type="SUPFAM" id="SSF142433">
    <property type="entry name" value="CinA-like"/>
    <property type="match status" value="1"/>
</dbReference>
<dbReference type="InterPro" id="IPR008136">
    <property type="entry name" value="CinA_C"/>
</dbReference>
<dbReference type="Proteomes" id="UP000035763">
    <property type="component" value="Unassembled WGS sequence"/>
</dbReference>
<evidence type="ECO:0000259" key="1">
    <source>
        <dbReference type="Pfam" id="PF02464"/>
    </source>
</evidence>
<comment type="caution">
    <text evidence="2">The sequence shown here is derived from an EMBL/GenBank/DDBJ whole genome shotgun (WGS) entry which is preliminary data.</text>
</comment>
<accession>W6JYU5</accession>
<dbReference type="Gene3D" id="3.90.950.20">
    <property type="entry name" value="CinA-like"/>
    <property type="match status" value="1"/>
</dbReference>
<dbReference type="STRING" id="1193182.BN11_3360001"/>
<dbReference type="OrthoDB" id="1253990at2"/>
<gene>
    <name evidence="2" type="ORF">BN11_3360001</name>
</gene>
<feature type="domain" description="CinA C-terminal" evidence="1">
    <location>
        <begin position="4"/>
        <end position="146"/>
    </location>
</feature>
<dbReference type="NCBIfam" id="TIGR00199">
    <property type="entry name" value="PncC_domain"/>
    <property type="match status" value="1"/>
</dbReference>
<name>W6JYU5_9MICO</name>
<dbReference type="InterPro" id="IPR036653">
    <property type="entry name" value="CinA-like_C"/>
</dbReference>
<protein>
    <submittedName>
        <fullName evidence="2">Putative competence-damage inducible protein</fullName>
    </submittedName>
</protein>
<dbReference type="AlphaFoldDB" id="W6JYU5"/>
<proteinExistence type="predicted"/>
<dbReference type="EMBL" id="CAJA01000264">
    <property type="protein sequence ID" value="CCH73835.1"/>
    <property type="molecule type" value="Genomic_DNA"/>
</dbReference>
<sequence>MIARARHTATTLGTAESLTGGGVAHALTGVPGASTVVRGGIVSYATQVKASVLGVDSRLLAERGAVDPDVALAMARGARRVLGCALAVATTGVAGPDPADGKPVGTVFVATTGPRGERVRELALSGSRTQIRSDTVAAALQAVLDTLEDPPS</sequence>